<keyword evidence="5 7" id="KW-1133">Transmembrane helix</keyword>
<dbReference type="Pfam" id="PF07690">
    <property type="entry name" value="MFS_1"/>
    <property type="match status" value="1"/>
</dbReference>
<dbReference type="PANTHER" id="PTHR23517">
    <property type="entry name" value="RESISTANCE PROTEIN MDTM, PUTATIVE-RELATED-RELATED"/>
    <property type="match status" value="1"/>
</dbReference>
<dbReference type="GO" id="GO:0022857">
    <property type="term" value="F:transmembrane transporter activity"/>
    <property type="evidence" value="ECO:0007669"/>
    <property type="project" value="InterPro"/>
</dbReference>
<keyword evidence="2" id="KW-0813">Transport</keyword>
<dbReference type="PROSITE" id="PS50850">
    <property type="entry name" value="MFS"/>
    <property type="match status" value="1"/>
</dbReference>
<dbReference type="InterPro" id="IPR036259">
    <property type="entry name" value="MFS_trans_sf"/>
</dbReference>
<gene>
    <name evidence="9" type="ORF">BGI42_09600</name>
</gene>
<keyword evidence="10" id="KW-1185">Reference proteome</keyword>
<dbReference type="AlphaFoldDB" id="A0A1D7XKV1"/>
<evidence type="ECO:0000313" key="10">
    <source>
        <dbReference type="Proteomes" id="UP000094652"/>
    </source>
</evidence>
<feature type="transmembrane region" description="Helical" evidence="7">
    <location>
        <begin position="112"/>
        <end position="131"/>
    </location>
</feature>
<evidence type="ECO:0000256" key="4">
    <source>
        <dbReference type="ARBA" id="ARBA00022692"/>
    </source>
</evidence>
<keyword evidence="3" id="KW-1003">Cell membrane</keyword>
<evidence type="ECO:0000256" key="5">
    <source>
        <dbReference type="ARBA" id="ARBA00022989"/>
    </source>
</evidence>
<evidence type="ECO:0000256" key="2">
    <source>
        <dbReference type="ARBA" id="ARBA00022448"/>
    </source>
</evidence>
<name>A0A1D7XKV1_9CLOT</name>
<feature type="transmembrane region" description="Helical" evidence="7">
    <location>
        <begin position="229"/>
        <end position="247"/>
    </location>
</feature>
<keyword evidence="6 7" id="KW-0472">Membrane</keyword>
<evidence type="ECO:0000259" key="8">
    <source>
        <dbReference type="PROSITE" id="PS50850"/>
    </source>
</evidence>
<dbReference type="GO" id="GO:0005886">
    <property type="term" value="C:plasma membrane"/>
    <property type="evidence" value="ECO:0007669"/>
    <property type="project" value="UniProtKB-SubCell"/>
</dbReference>
<dbReference type="RefSeq" id="WP_069680106.1">
    <property type="nucleotide sequence ID" value="NZ_CP017253.2"/>
</dbReference>
<protein>
    <submittedName>
        <fullName evidence="9">MFS transporter</fullName>
    </submittedName>
</protein>
<feature type="transmembrane region" description="Helical" evidence="7">
    <location>
        <begin position="309"/>
        <end position="335"/>
    </location>
</feature>
<feature type="transmembrane region" description="Helical" evidence="7">
    <location>
        <begin position="355"/>
        <end position="374"/>
    </location>
</feature>
<dbReference type="OrthoDB" id="9793283at2"/>
<dbReference type="Proteomes" id="UP000094652">
    <property type="component" value="Chromosome"/>
</dbReference>
<keyword evidence="4 7" id="KW-0812">Transmembrane</keyword>
<evidence type="ECO:0000256" key="1">
    <source>
        <dbReference type="ARBA" id="ARBA00004651"/>
    </source>
</evidence>
<evidence type="ECO:0000313" key="9">
    <source>
        <dbReference type="EMBL" id="AOR23966.1"/>
    </source>
</evidence>
<feature type="transmembrane region" description="Helical" evidence="7">
    <location>
        <begin position="173"/>
        <end position="193"/>
    </location>
</feature>
<evidence type="ECO:0000256" key="7">
    <source>
        <dbReference type="SAM" id="Phobius"/>
    </source>
</evidence>
<dbReference type="EMBL" id="CP017253">
    <property type="protein sequence ID" value="AOR23966.1"/>
    <property type="molecule type" value="Genomic_DNA"/>
</dbReference>
<feature type="transmembrane region" description="Helical" evidence="7">
    <location>
        <begin position="52"/>
        <end position="74"/>
    </location>
</feature>
<feature type="transmembrane region" description="Helical" evidence="7">
    <location>
        <begin position="143"/>
        <end position="167"/>
    </location>
</feature>
<proteinExistence type="predicted"/>
<feature type="transmembrane region" description="Helical" evidence="7">
    <location>
        <begin position="386"/>
        <end position="407"/>
    </location>
</feature>
<dbReference type="Gene3D" id="1.20.1250.20">
    <property type="entry name" value="MFS general substrate transporter like domains"/>
    <property type="match status" value="1"/>
</dbReference>
<feature type="transmembrane region" description="Helical" evidence="7">
    <location>
        <begin position="267"/>
        <end position="288"/>
    </location>
</feature>
<sequence length="413" mass="45704">MNKKNNYKKMLSIYSGLPKEIYILFLGKIINCIGSFIHPLLSLILIKKIGLTISQAGEFVTFLAVLQAPCILIGGKLVDTIGRKKIILIFQGLSACTFIICGFLPLSNILTNFILIACCFSSVSSPAYDALVSDLTNAKNRRASFSLIYIGLNLGFSIGPLLGGFLFNNYLNLIFIGDGITTIVYLLLITYFVKDIKPKILYNSIQENLNPLEKFENCSVFRIFLKRPILIYYSFLLLIFQFAYSQWSFAIPIQLNELFSSNGAKYFGFLGSCNGIVVVLFTPLIASLTKKYKILSIISMGGILYSISFGLCSFISKFLLFIIVIIIMTIGEIAISINSQTFIANLSPASHRGRINSFLPLIYGMGNGIGPILMSKIISATGIREAFLIVSLIVGIGGLLMYFLNYINTSIYN</sequence>
<accession>A0A1D7XKV1</accession>
<evidence type="ECO:0000256" key="6">
    <source>
        <dbReference type="ARBA" id="ARBA00023136"/>
    </source>
</evidence>
<feature type="transmembrane region" description="Helical" evidence="7">
    <location>
        <begin position="21"/>
        <end position="46"/>
    </location>
</feature>
<dbReference type="SUPFAM" id="SSF103473">
    <property type="entry name" value="MFS general substrate transporter"/>
    <property type="match status" value="1"/>
</dbReference>
<evidence type="ECO:0000256" key="3">
    <source>
        <dbReference type="ARBA" id="ARBA00022475"/>
    </source>
</evidence>
<feature type="domain" description="Major facilitator superfamily (MFS) profile" evidence="8">
    <location>
        <begin position="20"/>
        <end position="409"/>
    </location>
</feature>
<dbReference type="KEGG" id="ctae:BGI42_09600"/>
<feature type="transmembrane region" description="Helical" evidence="7">
    <location>
        <begin position="86"/>
        <end position="106"/>
    </location>
</feature>
<dbReference type="InterPro" id="IPR050171">
    <property type="entry name" value="MFS_Transporters"/>
</dbReference>
<dbReference type="InterPro" id="IPR020846">
    <property type="entry name" value="MFS_dom"/>
</dbReference>
<reference evidence="10" key="1">
    <citation type="submission" date="2016-09" db="EMBL/GenBank/DDBJ databases">
        <title>Genomics of Clostridium taeniosporum, an organism which forms endospores with ribbon-like appendages.</title>
        <authorList>
            <person name="Walker J.R."/>
        </authorList>
    </citation>
    <scope>NUCLEOTIDE SEQUENCE [LARGE SCALE GENOMIC DNA]</scope>
    <source>
        <strain evidence="10">1/k</strain>
    </source>
</reference>
<comment type="subcellular location">
    <subcellularLocation>
        <location evidence="1">Cell membrane</location>
        <topology evidence="1">Multi-pass membrane protein</topology>
    </subcellularLocation>
</comment>
<dbReference type="InterPro" id="IPR011701">
    <property type="entry name" value="MFS"/>
</dbReference>
<organism evidence="9 10">
    <name type="scientific">Clostridium taeniosporum</name>
    <dbReference type="NCBI Taxonomy" id="394958"/>
    <lineage>
        <taxon>Bacteria</taxon>
        <taxon>Bacillati</taxon>
        <taxon>Bacillota</taxon>
        <taxon>Clostridia</taxon>
        <taxon>Eubacteriales</taxon>
        <taxon>Clostridiaceae</taxon>
        <taxon>Clostridium</taxon>
    </lineage>
</organism>